<organism evidence="2 3">
    <name type="scientific">Chaetomium fimeti</name>
    <dbReference type="NCBI Taxonomy" id="1854472"/>
    <lineage>
        <taxon>Eukaryota</taxon>
        <taxon>Fungi</taxon>
        <taxon>Dikarya</taxon>
        <taxon>Ascomycota</taxon>
        <taxon>Pezizomycotina</taxon>
        <taxon>Sordariomycetes</taxon>
        <taxon>Sordariomycetidae</taxon>
        <taxon>Sordariales</taxon>
        <taxon>Chaetomiaceae</taxon>
        <taxon>Chaetomium</taxon>
    </lineage>
</organism>
<reference evidence="2" key="2">
    <citation type="submission" date="2023-06" db="EMBL/GenBank/DDBJ databases">
        <authorList>
            <consortium name="Lawrence Berkeley National Laboratory"/>
            <person name="Haridas S."/>
            <person name="Hensen N."/>
            <person name="Bonometti L."/>
            <person name="Westerberg I."/>
            <person name="Brannstrom I.O."/>
            <person name="Guillou S."/>
            <person name="Cros-Aarteil S."/>
            <person name="Calhoun S."/>
            <person name="Kuo A."/>
            <person name="Mondo S."/>
            <person name="Pangilinan J."/>
            <person name="Riley R."/>
            <person name="Labutti K."/>
            <person name="Andreopoulos B."/>
            <person name="Lipzen A."/>
            <person name="Chen C."/>
            <person name="Yanf M."/>
            <person name="Daum C."/>
            <person name="Ng V."/>
            <person name="Clum A."/>
            <person name="Steindorff A."/>
            <person name="Ohm R."/>
            <person name="Martin F."/>
            <person name="Silar P."/>
            <person name="Natvig D."/>
            <person name="Lalanne C."/>
            <person name="Gautier V."/>
            <person name="Ament-Velasquez S.L."/>
            <person name="Kruys A."/>
            <person name="Hutchinson M.I."/>
            <person name="Powell A.J."/>
            <person name="Barry K."/>
            <person name="Miller A.N."/>
            <person name="Grigoriev I.V."/>
            <person name="Debuchy R."/>
            <person name="Gladieux P."/>
            <person name="Thoren M.H."/>
            <person name="Johannesson H."/>
        </authorList>
    </citation>
    <scope>NUCLEOTIDE SEQUENCE</scope>
    <source>
        <strain evidence="2">CBS 168.71</strain>
    </source>
</reference>
<protein>
    <recommendedName>
        <fullName evidence="4">PARP catalytic domain-containing protein</fullName>
    </recommendedName>
</protein>
<reference evidence="2" key="1">
    <citation type="journal article" date="2023" name="Mol. Phylogenet. Evol.">
        <title>Genome-scale phylogeny and comparative genomics of the fungal order Sordariales.</title>
        <authorList>
            <person name="Hensen N."/>
            <person name="Bonometti L."/>
            <person name="Westerberg I."/>
            <person name="Brannstrom I.O."/>
            <person name="Guillou S."/>
            <person name="Cros-Aarteil S."/>
            <person name="Calhoun S."/>
            <person name="Haridas S."/>
            <person name="Kuo A."/>
            <person name="Mondo S."/>
            <person name="Pangilinan J."/>
            <person name="Riley R."/>
            <person name="LaButti K."/>
            <person name="Andreopoulos B."/>
            <person name="Lipzen A."/>
            <person name="Chen C."/>
            <person name="Yan M."/>
            <person name="Daum C."/>
            <person name="Ng V."/>
            <person name="Clum A."/>
            <person name="Steindorff A."/>
            <person name="Ohm R.A."/>
            <person name="Martin F."/>
            <person name="Silar P."/>
            <person name="Natvig D.O."/>
            <person name="Lalanne C."/>
            <person name="Gautier V."/>
            <person name="Ament-Velasquez S.L."/>
            <person name="Kruys A."/>
            <person name="Hutchinson M.I."/>
            <person name="Powell A.J."/>
            <person name="Barry K."/>
            <person name="Miller A.N."/>
            <person name="Grigoriev I.V."/>
            <person name="Debuchy R."/>
            <person name="Gladieux P."/>
            <person name="Hiltunen Thoren M."/>
            <person name="Johannesson H."/>
        </authorList>
    </citation>
    <scope>NUCLEOTIDE SEQUENCE</scope>
    <source>
        <strain evidence="2">CBS 168.71</strain>
    </source>
</reference>
<dbReference type="GeneID" id="87843792"/>
<dbReference type="AlphaFoldDB" id="A0AAE0H9D1"/>
<dbReference type="EMBL" id="JAUEPN010000007">
    <property type="protein sequence ID" value="KAK3292360.1"/>
    <property type="molecule type" value="Genomic_DNA"/>
</dbReference>
<dbReference type="RefSeq" id="XP_062655874.1">
    <property type="nucleotide sequence ID" value="XM_062806844.1"/>
</dbReference>
<sequence>MVFRTLLGLGVVLVEEVLESLATSIDLAEEATETHYEMDPPMKQLAPGSSEYRLYEKRFNDGWIDGDKSASVTQIYITGKDDLLNSARGQQFGRAMRQEGGGGFGTRFHGTQRACYIGENGGRLFTCDKPECYLCRVLGESFRTEYARSPNSPIGPLFGPGIYSSVASSKADCYARNHKIHSKKHVVLICRVITNRPQMLAYPDTTRTGPDHGFNCVEAVLKPQGGSVNYPETVVYRNDYIVPVGLIIYTREGWSSRT</sequence>
<proteinExistence type="predicted"/>
<evidence type="ECO:0008006" key="4">
    <source>
        <dbReference type="Google" id="ProtNLM"/>
    </source>
</evidence>
<feature type="signal peptide" evidence="1">
    <location>
        <begin position="1"/>
        <end position="22"/>
    </location>
</feature>
<keyword evidence="1" id="KW-0732">Signal</keyword>
<feature type="chain" id="PRO_5042285290" description="PARP catalytic domain-containing protein" evidence="1">
    <location>
        <begin position="23"/>
        <end position="258"/>
    </location>
</feature>
<dbReference type="Proteomes" id="UP001278766">
    <property type="component" value="Unassembled WGS sequence"/>
</dbReference>
<evidence type="ECO:0000313" key="3">
    <source>
        <dbReference type="Proteomes" id="UP001278766"/>
    </source>
</evidence>
<gene>
    <name evidence="2" type="ORF">B0H64DRAFT_445300</name>
</gene>
<dbReference type="Gene3D" id="3.90.228.10">
    <property type="match status" value="1"/>
</dbReference>
<keyword evidence="3" id="KW-1185">Reference proteome</keyword>
<evidence type="ECO:0000256" key="1">
    <source>
        <dbReference type="SAM" id="SignalP"/>
    </source>
</evidence>
<comment type="caution">
    <text evidence="2">The sequence shown here is derived from an EMBL/GenBank/DDBJ whole genome shotgun (WGS) entry which is preliminary data.</text>
</comment>
<dbReference type="SUPFAM" id="SSF56399">
    <property type="entry name" value="ADP-ribosylation"/>
    <property type="match status" value="1"/>
</dbReference>
<accession>A0AAE0H9D1</accession>
<evidence type="ECO:0000313" key="2">
    <source>
        <dbReference type="EMBL" id="KAK3292360.1"/>
    </source>
</evidence>
<name>A0AAE0H9D1_9PEZI</name>